<dbReference type="RefSeq" id="XP_064855013.1">
    <property type="nucleotide sequence ID" value="XM_064998941.1"/>
</dbReference>
<sequence>MLGIQTAYQRLILIGMIVGYLTVINDTKKEEFKKLKGRLSLEDINIEELMTNDDKSIEKLDKLIKKSRNWVQMNSFSRKSAEESIKIPKMNVVDELILKVTGQTPNSSTSQNNNLEDW</sequence>
<dbReference type="EMBL" id="BTFZ01000013">
    <property type="protein sequence ID" value="GMM38017.1"/>
    <property type="molecule type" value="Genomic_DNA"/>
</dbReference>
<evidence type="ECO:0000313" key="3">
    <source>
        <dbReference type="Proteomes" id="UP001360560"/>
    </source>
</evidence>
<keyword evidence="1" id="KW-0472">Membrane</keyword>
<accession>A0AAV5QUE0</accession>
<keyword evidence="1" id="KW-0812">Transmembrane</keyword>
<comment type="caution">
    <text evidence="2">The sequence shown here is derived from an EMBL/GenBank/DDBJ whole genome shotgun (WGS) entry which is preliminary data.</text>
</comment>
<keyword evidence="3" id="KW-1185">Reference proteome</keyword>
<protein>
    <submittedName>
        <fullName evidence="2">Uncharacterized protein</fullName>
    </submittedName>
</protein>
<dbReference type="Proteomes" id="UP001360560">
    <property type="component" value="Unassembled WGS sequence"/>
</dbReference>
<gene>
    <name evidence="2" type="ORF">DASC09_053420</name>
</gene>
<name>A0AAV5QUE0_9ASCO</name>
<reference evidence="2 3" key="1">
    <citation type="journal article" date="2023" name="Elife">
        <title>Identification of key yeast species and microbe-microbe interactions impacting larval growth of Drosophila in the wild.</title>
        <authorList>
            <person name="Mure A."/>
            <person name="Sugiura Y."/>
            <person name="Maeda R."/>
            <person name="Honda K."/>
            <person name="Sakurai N."/>
            <person name="Takahashi Y."/>
            <person name="Watada M."/>
            <person name="Katoh T."/>
            <person name="Gotoh A."/>
            <person name="Gotoh Y."/>
            <person name="Taniguchi I."/>
            <person name="Nakamura K."/>
            <person name="Hayashi T."/>
            <person name="Katayama T."/>
            <person name="Uemura T."/>
            <person name="Hattori Y."/>
        </authorList>
    </citation>
    <scope>NUCLEOTIDE SEQUENCE [LARGE SCALE GENOMIC DNA]</scope>
    <source>
        <strain evidence="2 3">SC-9</strain>
    </source>
</reference>
<proteinExistence type="predicted"/>
<feature type="transmembrane region" description="Helical" evidence="1">
    <location>
        <begin position="6"/>
        <end position="24"/>
    </location>
</feature>
<organism evidence="2 3">
    <name type="scientific">Saccharomycopsis crataegensis</name>
    <dbReference type="NCBI Taxonomy" id="43959"/>
    <lineage>
        <taxon>Eukaryota</taxon>
        <taxon>Fungi</taxon>
        <taxon>Dikarya</taxon>
        <taxon>Ascomycota</taxon>
        <taxon>Saccharomycotina</taxon>
        <taxon>Saccharomycetes</taxon>
        <taxon>Saccharomycopsidaceae</taxon>
        <taxon>Saccharomycopsis</taxon>
    </lineage>
</organism>
<dbReference type="GeneID" id="90075992"/>
<evidence type="ECO:0000256" key="1">
    <source>
        <dbReference type="SAM" id="Phobius"/>
    </source>
</evidence>
<dbReference type="AlphaFoldDB" id="A0AAV5QUE0"/>
<keyword evidence="1" id="KW-1133">Transmembrane helix</keyword>
<evidence type="ECO:0000313" key="2">
    <source>
        <dbReference type="EMBL" id="GMM38017.1"/>
    </source>
</evidence>